<evidence type="ECO:0000313" key="3">
    <source>
        <dbReference type="EMBL" id="CAF1310753.1"/>
    </source>
</evidence>
<dbReference type="EMBL" id="CAJOBE010000644">
    <property type="protein sequence ID" value="CAF3669746.1"/>
    <property type="molecule type" value="Genomic_DNA"/>
</dbReference>
<dbReference type="Proteomes" id="UP000663854">
    <property type="component" value="Unassembled WGS sequence"/>
</dbReference>
<dbReference type="Proteomes" id="UP000663874">
    <property type="component" value="Unassembled WGS sequence"/>
</dbReference>
<organism evidence="2 5">
    <name type="scientific">Rotaria sordida</name>
    <dbReference type="NCBI Taxonomy" id="392033"/>
    <lineage>
        <taxon>Eukaryota</taxon>
        <taxon>Metazoa</taxon>
        <taxon>Spiralia</taxon>
        <taxon>Gnathifera</taxon>
        <taxon>Rotifera</taxon>
        <taxon>Eurotatoria</taxon>
        <taxon>Bdelloidea</taxon>
        <taxon>Philodinida</taxon>
        <taxon>Philodinidae</taxon>
        <taxon>Rotaria</taxon>
    </lineage>
</organism>
<evidence type="ECO:0000313" key="6">
    <source>
        <dbReference type="Proteomes" id="UP000663870"/>
    </source>
</evidence>
<accession>A0A814P967</accession>
<protein>
    <submittedName>
        <fullName evidence="2">Uncharacterized protein</fullName>
    </submittedName>
</protein>
<evidence type="ECO:0000313" key="2">
    <source>
        <dbReference type="EMBL" id="CAF1104449.1"/>
    </source>
</evidence>
<dbReference type="EMBL" id="CAJNOH010000688">
    <property type="protein sequence ID" value="CAF1104449.1"/>
    <property type="molecule type" value="Genomic_DNA"/>
</dbReference>
<evidence type="ECO:0000313" key="1">
    <source>
        <dbReference type="EMBL" id="CAF0772623.1"/>
    </source>
</evidence>
<reference evidence="2" key="1">
    <citation type="submission" date="2021-02" db="EMBL/GenBank/DDBJ databases">
        <authorList>
            <person name="Nowell W R."/>
        </authorList>
    </citation>
    <scope>NUCLEOTIDE SEQUENCE</scope>
</reference>
<comment type="caution">
    <text evidence="2">The sequence shown here is derived from an EMBL/GenBank/DDBJ whole genome shotgun (WGS) entry which is preliminary data.</text>
</comment>
<keyword evidence="6" id="KW-1185">Reference proteome</keyword>
<dbReference type="Proteomes" id="UP000663870">
    <property type="component" value="Unassembled WGS sequence"/>
</dbReference>
<proteinExistence type="predicted"/>
<evidence type="ECO:0000313" key="5">
    <source>
        <dbReference type="Proteomes" id="UP000663854"/>
    </source>
</evidence>
<name>A0A814P967_9BILA</name>
<dbReference type="AlphaFoldDB" id="A0A814P967"/>
<dbReference type="Proteomes" id="UP000663864">
    <property type="component" value="Unassembled WGS sequence"/>
</dbReference>
<sequence>MIDGPGISSKDQALLVQKILKFHWFIVLFDEHACQFRLKSFGCPENQQKYIIDGNKQITAADYFNDK</sequence>
<dbReference type="EMBL" id="CAJNOL010001199">
    <property type="protein sequence ID" value="CAF1310753.1"/>
    <property type="molecule type" value="Genomic_DNA"/>
</dbReference>
<evidence type="ECO:0000313" key="4">
    <source>
        <dbReference type="EMBL" id="CAF3669746.1"/>
    </source>
</evidence>
<dbReference type="EMBL" id="CAJNOT010000015">
    <property type="protein sequence ID" value="CAF0772623.1"/>
    <property type="molecule type" value="Genomic_DNA"/>
</dbReference>
<gene>
    <name evidence="4" type="ORF">FNK824_LOCUS7114</name>
    <name evidence="3" type="ORF">JXQ802_LOCUS30011</name>
    <name evidence="2" type="ORF">PYM288_LOCUS19854</name>
    <name evidence="1" type="ORF">ZHD862_LOCUS938</name>
</gene>